<dbReference type="EMBL" id="JAUFRC010000001">
    <property type="protein sequence ID" value="MDN3711315.1"/>
    <property type="molecule type" value="Genomic_DNA"/>
</dbReference>
<protein>
    <submittedName>
        <fullName evidence="2">SseB family protein</fullName>
    </submittedName>
</protein>
<comment type="caution">
    <text evidence="2">The sequence shown here is derived from an EMBL/GenBank/DDBJ whole genome shotgun (WGS) entry which is preliminary data.</text>
</comment>
<dbReference type="InterPro" id="IPR009839">
    <property type="entry name" value="SseB_N"/>
</dbReference>
<name>A0ABT8D477_9RHOB</name>
<gene>
    <name evidence="2" type="ORF">QWZ10_04770</name>
</gene>
<accession>A0ABT8D477</accession>
<feature type="domain" description="SseB protein N-terminal" evidence="1">
    <location>
        <begin position="15"/>
        <end position="114"/>
    </location>
</feature>
<dbReference type="Pfam" id="PF07179">
    <property type="entry name" value="SseB"/>
    <property type="match status" value="1"/>
</dbReference>
<evidence type="ECO:0000313" key="3">
    <source>
        <dbReference type="Proteomes" id="UP001243846"/>
    </source>
</evidence>
<dbReference type="Proteomes" id="UP001243846">
    <property type="component" value="Unassembled WGS sequence"/>
</dbReference>
<proteinExistence type="predicted"/>
<reference evidence="3" key="1">
    <citation type="journal article" date="2019" name="Int. J. Syst. Evol. Microbiol.">
        <title>The Global Catalogue of Microorganisms (GCM) 10K type strain sequencing project: providing services to taxonomists for standard genome sequencing and annotation.</title>
        <authorList>
            <consortium name="The Broad Institute Genomics Platform"/>
            <consortium name="The Broad Institute Genome Sequencing Center for Infectious Disease"/>
            <person name="Wu L."/>
            <person name="Ma J."/>
        </authorList>
    </citation>
    <scope>NUCLEOTIDE SEQUENCE [LARGE SCALE GENOMIC DNA]</scope>
    <source>
        <strain evidence="3">CECT 8482</strain>
    </source>
</reference>
<organism evidence="2 3">
    <name type="scientific">Paracoccus cavernae</name>
    <dbReference type="NCBI Taxonomy" id="1571207"/>
    <lineage>
        <taxon>Bacteria</taxon>
        <taxon>Pseudomonadati</taxon>
        <taxon>Pseudomonadota</taxon>
        <taxon>Alphaproteobacteria</taxon>
        <taxon>Rhodobacterales</taxon>
        <taxon>Paracoccaceae</taxon>
        <taxon>Paracoccus</taxon>
    </lineage>
</organism>
<evidence type="ECO:0000259" key="1">
    <source>
        <dbReference type="Pfam" id="PF07179"/>
    </source>
</evidence>
<evidence type="ECO:0000313" key="2">
    <source>
        <dbReference type="EMBL" id="MDN3711315.1"/>
    </source>
</evidence>
<sequence length="262" mass="28092">MTALDDLSPIPFHEASEIARARILSRLADTELYVALTAEPSHDRAEMEIFDLSGTTSALACDTEDRLAGFFGRAVAYAAMPGRVLAAMLAQEGHALLVNPGQPSEMFLDGGALDWLGQALANTPDEGGTLRPSWMTAPTPEAVSLFIEPLSQRLSDMAGLASRAALVAAVWPDGRRGHLLLIHGCTEDRRPALAKAFAELFAFLPPIEGGVDVGFSEVELPQGALLLEVPEPPAPEPAPKRDPLCRHVCAKDRRAACFPEHR</sequence>
<keyword evidence="3" id="KW-1185">Reference proteome</keyword>